<sequence length="155" mass="17567">MAGRFPPLRNLRKTTILAMVFFLGFFVHRMVLFFIDDEVSFTDNSDIELSPANSVVCRHIVNGEPFGSDSVFEENTRLYVFSSITNSARYQEDTLFHIWFLGIDTIFVEPCNLTGDVCSSMLASDLVELGEWSVDLVAGRKLLASRQFRVVTPSR</sequence>
<keyword evidence="1" id="KW-1133">Transmembrane helix</keyword>
<organism evidence="2 3">
    <name type="scientific">Fibrobacter succinogenes</name>
    <name type="common">Bacteroides succinogenes</name>
    <dbReference type="NCBI Taxonomy" id="833"/>
    <lineage>
        <taxon>Bacteria</taxon>
        <taxon>Pseudomonadati</taxon>
        <taxon>Fibrobacterota</taxon>
        <taxon>Fibrobacteria</taxon>
        <taxon>Fibrobacterales</taxon>
        <taxon>Fibrobacteraceae</taxon>
        <taxon>Fibrobacter</taxon>
    </lineage>
</organism>
<keyword evidence="1" id="KW-0812">Transmembrane</keyword>
<keyword evidence="1" id="KW-0472">Membrane</keyword>
<dbReference type="AlphaFoldDB" id="A0A380RW86"/>
<evidence type="ECO:0000256" key="1">
    <source>
        <dbReference type="SAM" id="Phobius"/>
    </source>
</evidence>
<protein>
    <submittedName>
        <fullName evidence="2">Uncharacterized protein</fullName>
    </submittedName>
</protein>
<dbReference type="EMBL" id="UHJL01000001">
    <property type="protein sequence ID" value="SUQ19786.1"/>
    <property type="molecule type" value="Genomic_DNA"/>
</dbReference>
<gene>
    <name evidence="2" type="ORF">SAMN05661053_1028</name>
</gene>
<evidence type="ECO:0000313" key="2">
    <source>
        <dbReference type="EMBL" id="SUQ19786.1"/>
    </source>
</evidence>
<feature type="transmembrane region" description="Helical" evidence="1">
    <location>
        <begin position="16"/>
        <end position="35"/>
    </location>
</feature>
<dbReference type="RefSeq" id="WP_088659816.1">
    <property type="nucleotide sequence ID" value="NZ_UHJL01000001.1"/>
</dbReference>
<name>A0A380RW86_FIBSU</name>
<accession>A0A380RW86</accession>
<proteinExistence type="predicted"/>
<reference evidence="2 3" key="1">
    <citation type="submission" date="2017-08" db="EMBL/GenBank/DDBJ databases">
        <authorList>
            <person name="de Groot N.N."/>
        </authorList>
    </citation>
    <scope>NUCLEOTIDE SEQUENCE [LARGE SCALE GENOMIC DNA]</scope>
    <source>
        <strain evidence="2 3">HM2</strain>
    </source>
</reference>
<evidence type="ECO:0000313" key="3">
    <source>
        <dbReference type="Proteomes" id="UP000255423"/>
    </source>
</evidence>
<dbReference type="Proteomes" id="UP000255423">
    <property type="component" value="Unassembled WGS sequence"/>
</dbReference>